<dbReference type="PROSITE" id="PS01262">
    <property type="entry name" value="IF1A"/>
    <property type="match status" value="1"/>
</dbReference>
<dbReference type="PROSITE" id="PS50832">
    <property type="entry name" value="S1_IF1_TYPE"/>
    <property type="match status" value="1"/>
</dbReference>
<dbReference type="InterPro" id="IPR012340">
    <property type="entry name" value="NA-bd_OB-fold"/>
</dbReference>
<evidence type="ECO:0000313" key="9">
    <source>
        <dbReference type="EMBL" id="GGM72237.1"/>
    </source>
</evidence>
<dbReference type="GO" id="GO:0003723">
    <property type="term" value="F:RNA binding"/>
    <property type="evidence" value="ECO:0007669"/>
    <property type="project" value="InterPro"/>
</dbReference>
<evidence type="ECO:0000256" key="3">
    <source>
        <dbReference type="ARBA" id="ARBA00022917"/>
    </source>
</evidence>
<sequence length="114" mass="13135">MRGDDDVSNEEPEEAITRVILPNKKKGEMFGVVEKLSGASHLSVMCEDGFTRTARIPGKMKKRMWIKEGDLVIVKPWQFQNEKADVVYRYTQTQANYLSRNNMLPEVINIFKQA</sequence>
<dbReference type="SUPFAM" id="SSF50249">
    <property type="entry name" value="Nucleic acid-binding proteins"/>
    <property type="match status" value="1"/>
</dbReference>
<evidence type="ECO:0000256" key="1">
    <source>
        <dbReference type="ARBA" id="ARBA00007392"/>
    </source>
</evidence>
<dbReference type="SMART" id="SM00652">
    <property type="entry name" value="eIF1a"/>
    <property type="match status" value="1"/>
</dbReference>
<dbReference type="EMBL" id="BMNY01000001">
    <property type="protein sequence ID" value="GGM72237.1"/>
    <property type="molecule type" value="Genomic_DNA"/>
</dbReference>
<dbReference type="HAMAP" id="MF_00216">
    <property type="entry name" value="aIF_1A"/>
    <property type="match status" value="1"/>
</dbReference>
<accession>A0AA37F9E8</accession>
<dbReference type="Proteomes" id="UP000632195">
    <property type="component" value="Unassembled WGS sequence"/>
</dbReference>
<dbReference type="NCBIfam" id="NF003082">
    <property type="entry name" value="PRK04012.1-1"/>
    <property type="match status" value="1"/>
</dbReference>
<evidence type="ECO:0000256" key="2">
    <source>
        <dbReference type="ARBA" id="ARBA00022540"/>
    </source>
</evidence>
<reference evidence="9" key="1">
    <citation type="journal article" date="2014" name="Int. J. Syst. Evol. Microbiol.">
        <title>Complete genome sequence of Corynebacterium casei LMG S-19264T (=DSM 44701T), isolated from a smear-ripened cheese.</title>
        <authorList>
            <consortium name="US DOE Joint Genome Institute (JGI-PGF)"/>
            <person name="Walter F."/>
            <person name="Albersmeier A."/>
            <person name="Kalinowski J."/>
            <person name="Ruckert C."/>
        </authorList>
    </citation>
    <scope>NUCLEOTIDE SEQUENCE</scope>
    <source>
        <strain evidence="9">JCM 13583</strain>
    </source>
</reference>
<feature type="domain" description="S1-like" evidence="8">
    <location>
        <begin position="17"/>
        <end position="91"/>
    </location>
</feature>
<dbReference type="RefSeq" id="WP_188680526.1">
    <property type="nucleotide sequence ID" value="NZ_BMNY01000001.1"/>
</dbReference>
<dbReference type="Gene3D" id="2.40.50.140">
    <property type="entry name" value="Nucleic acid-binding proteins"/>
    <property type="match status" value="1"/>
</dbReference>
<keyword evidence="3 5" id="KW-0648">Protein biosynthesis</keyword>
<reference evidence="9" key="2">
    <citation type="submission" date="2022-09" db="EMBL/GenBank/DDBJ databases">
        <authorList>
            <person name="Sun Q."/>
            <person name="Ohkuma M."/>
        </authorList>
    </citation>
    <scope>NUCLEOTIDE SEQUENCE</scope>
    <source>
        <strain evidence="9">JCM 13583</strain>
    </source>
</reference>
<evidence type="ECO:0000256" key="5">
    <source>
        <dbReference type="HAMAP-Rule" id="MF_00216"/>
    </source>
</evidence>
<evidence type="ECO:0000256" key="6">
    <source>
        <dbReference type="RuleBase" id="RU004364"/>
    </source>
</evidence>
<protein>
    <recommendedName>
        <fullName evidence="5">Translation initiation factor 1A</fullName>
        <shortName evidence="5">aIF-1A</shortName>
    </recommendedName>
</protein>
<keyword evidence="2 5" id="KW-0396">Initiation factor</keyword>
<evidence type="ECO:0000256" key="4">
    <source>
        <dbReference type="ARBA" id="ARBA00025502"/>
    </source>
</evidence>
<organism evidence="9 10">
    <name type="scientific">Thermogymnomonas acidicola</name>
    <dbReference type="NCBI Taxonomy" id="399579"/>
    <lineage>
        <taxon>Archaea</taxon>
        <taxon>Methanobacteriati</taxon>
        <taxon>Thermoplasmatota</taxon>
        <taxon>Thermoplasmata</taxon>
        <taxon>Thermoplasmatales</taxon>
        <taxon>Thermogymnomonas</taxon>
    </lineage>
</organism>
<keyword evidence="10" id="KW-1185">Reference proteome</keyword>
<dbReference type="InterPro" id="IPR001253">
    <property type="entry name" value="TIF_eIF-1A"/>
</dbReference>
<proteinExistence type="inferred from homology"/>
<dbReference type="GO" id="GO:0003743">
    <property type="term" value="F:translation initiation factor activity"/>
    <property type="evidence" value="ECO:0007669"/>
    <property type="project" value="UniProtKB-UniRule"/>
</dbReference>
<comment type="similarity">
    <text evidence="1 5 6">Belongs to the eIF-1A family.</text>
</comment>
<dbReference type="NCBIfam" id="TIGR00523">
    <property type="entry name" value="eIF-1A"/>
    <property type="match status" value="1"/>
</dbReference>
<dbReference type="InterPro" id="IPR018104">
    <property type="entry name" value="TIF_eIF-1A_CS"/>
</dbReference>
<comment type="function">
    <text evidence="4 5 7">Seems to be required for maximal rate of protein biosynthesis. Enhances ribosome dissociation into subunits and stabilizes the binding of the initiator Met-tRNA(I) to 40 S ribosomal subunits.</text>
</comment>
<evidence type="ECO:0000313" key="10">
    <source>
        <dbReference type="Proteomes" id="UP000632195"/>
    </source>
</evidence>
<dbReference type="NCBIfam" id="NF003084">
    <property type="entry name" value="PRK04012.1-3"/>
    <property type="match status" value="1"/>
</dbReference>
<dbReference type="CDD" id="cd05793">
    <property type="entry name" value="S1_IF1A"/>
    <property type="match status" value="1"/>
</dbReference>
<evidence type="ECO:0000259" key="8">
    <source>
        <dbReference type="PROSITE" id="PS50832"/>
    </source>
</evidence>
<dbReference type="InterPro" id="IPR006196">
    <property type="entry name" value="RNA-binding_domain_S1_IF1"/>
</dbReference>
<dbReference type="AlphaFoldDB" id="A0AA37F9E8"/>
<comment type="caution">
    <text evidence="9">The sequence shown here is derived from an EMBL/GenBank/DDBJ whole genome shotgun (WGS) entry which is preliminary data.</text>
</comment>
<dbReference type="Pfam" id="PF01176">
    <property type="entry name" value="eIF-1a"/>
    <property type="match status" value="1"/>
</dbReference>
<evidence type="ECO:0000256" key="7">
    <source>
        <dbReference type="RuleBase" id="RU004365"/>
    </source>
</evidence>
<dbReference type="PANTHER" id="PTHR21668">
    <property type="entry name" value="EIF-1A"/>
    <property type="match status" value="1"/>
</dbReference>
<gene>
    <name evidence="5" type="primary">eif1a</name>
    <name evidence="9" type="ORF">GCM10007108_08080</name>
</gene>
<name>A0AA37F9E8_9ARCH</name>
<dbReference type="NCBIfam" id="NF003085">
    <property type="entry name" value="PRK04012.1-5"/>
    <property type="match status" value="1"/>
</dbReference>